<dbReference type="PANTHER" id="PTHR10963">
    <property type="entry name" value="GLYCOSYL HYDROLASE-RELATED"/>
    <property type="match status" value="1"/>
</dbReference>
<sequence>MKTWKHDITLGGGGNWEFEYYSNNRSTSFVKNGKLHLRPILTSESIGEDAVKNGGTIDLWGNQPNMKCTANAFNGCIRKSDGENYLNPIQSALVRSHEKLSFTYGKVEVRARLPRGDWIWPAIWLLPTDHNYGGWPVSGEIDLVESRGN</sequence>
<dbReference type="InterPro" id="IPR000757">
    <property type="entry name" value="Beta-glucanase-like"/>
</dbReference>
<dbReference type="InterPro" id="IPR013320">
    <property type="entry name" value="ConA-like_dom_sf"/>
</dbReference>
<evidence type="ECO:0000313" key="3">
    <source>
        <dbReference type="EMBL" id="KXN69864.1"/>
    </source>
</evidence>
<evidence type="ECO:0000313" key="4">
    <source>
        <dbReference type="Proteomes" id="UP000070444"/>
    </source>
</evidence>
<comment type="similarity">
    <text evidence="1">Belongs to the glycosyl hydrolase 16 family.</text>
</comment>
<dbReference type="PANTHER" id="PTHR10963:SF55">
    <property type="entry name" value="GLYCOSIDE HYDROLASE FAMILY 16 PROTEIN"/>
    <property type="match status" value="1"/>
</dbReference>
<accession>A0A137P4M1</accession>
<dbReference type="PROSITE" id="PS51762">
    <property type="entry name" value="GH16_2"/>
    <property type="match status" value="1"/>
</dbReference>
<dbReference type="SUPFAM" id="SSF49899">
    <property type="entry name" value="Concanavalin A-like lectins/glucanases"/>
    <property type="match status" value="1"/>
</dbReference>
<name>A0A137P4M1_CONC2</name>
<dbReference type="EMBL" id="KQ964521">
    <property type="protein sequence ID" value="KXN69864.1"/>
    <property type="molecule type" value="Genomic_DNA"/>
</dbReference>
<keyword evidence="4" id="KW-1185">Reference proteome</keyword>
<reference evidence="3 4" key="1">
    <citation type="journal article" date="2015" name="Genome Biol. Evol.">
        <title>Phylogenomic analyses indicate that early fungi evolved digesting cell walls of algal ancestors of land plants.</title>
        <authorList>
            <person name="Chang Y."/>
            <person name="Wang S."/>
            <person name="Sekimoto S."/>
            <person name="Aerts A.L."/>
            <person name="Choi C."/>
            <person name="Clum A."/>
            <person name="LaButti K.M."/>
            <person name="Lindquist E.A."/>
            <person name="Yee Ngan C."/>
            <person name="Ohm R.A."/>
            <person name="Salamov A.A."/>
            <person name="Grigoriev I.V."/>
            <person name="Spatafora J.W."/>
            <person name="Berbee M.L."/>
        </authorList>
    </citation>
    <scope>NUCLEOTIDE SEQUENCE [LARGE SCALE GENOMIC DNA]</scope>
    <source>
        <strain evidence="3 4">NRRL 28638</strain>
    </source>
</reference>
<organism evidence="3 4">
    <name type="scientific">Conidiobolus coronatus (strain ATCC 28846 / CBS 209.66 / NRRL 28638)</name>
    <name type="common">Delacroixia coronata</name>
    <dbReference type="NCBI Taxonomy" id="796925"/>
    <lineage>
        <taxon>Eukaryota</taxon>
        <taxon>Fungi</taxon>
        <taxon>Fungi incertae sedis</taxon>
        <taxon>Zoopagomycota</taxon>
        <taxon>Entomophthoromycotina</taxon>
        <taxon>Entomophthoromycetes</taxon>
        <taxon>Entomophthorales</taxon>
        <taxon>Ancylistaceae</taxon>
        <taxon>Conidiobolus</taxon>
    </lineage>
</organism>
<evidence type="ECO:0000259" key="2">
    <source>
        <dbReference type="PROSITE" id="PS51762"/>
    </source>
</evidence>
<dbReference type="GO" id="GO:0004553">
    <property type="term" value="F:hydrolase activity, hydrolyzing O-glycosyl compounds"/>
    <property type="evidence" value="ECO:0007669"/>
    <property type="project" value="InterPro"/>
</dbReference>
<dbReference type="GO" id="GO:0005975">
    <property type="term" value="P:carbohydrate metabolic process"/>
    <property type="evidence" value="ECO:0007669"/>
    <property type="project" value="InterPro"/>
</dbReference>
<keyword evidence="3" id="KW-0378">Hydrolase</keyword>
<proteinExistence type="inferred from homology"/>
<feature type="domain" description="GH16" evidence="2">
    <location>
        <begin position="58"/>
        <end position="149"/>
    </location>
</feature>
<feature type="non-terminal residue" evidence="3">
    <location>
        <position position="149"/>
    </location>
</feature>
<dbReference type="OMA" id="AFNGCIR"/>
<protein>
    <submittedName>
        <fullName evidence="3">Glycoside hydrolase family 16 protein</fullName>
    </submittedName>
</protein>
<gene>
    <name evidence="3" type="ORF">CONCODRAFT_40108</name>
</gene>
<dbReference type="STRING" id="796925.A0A137P4M1"/>
<dbReference type="InterPro" id="IPR050546">
    <property type="entry name" value="Glycosyl_Hydrlase_16"/>
</dbReference>
<evidence type="ECO:0000256" key="1">
    <source>
        <dbReference type="ARBA" id="ARBA00006865"/>
    </source>
</evidence>
<dbReference type="AlphaFoldDB" id="A0A137P4M1"/>
<dbReference type="OrthoDB" id="4781at2759"/>
<dbReference type="Proteomes" id="UP000070444">
    <property type="component" value="Unassembled WGS sequence"/>
</dbReference>
<dbReference type="Gene3D" id="2.60.120.200">
    <property type="match status" value="1"/>
</dbReference>